<feature type="compositionally biased region" description="Basic and acidic residues" evidence="1">
    <location>
        <begin position="406"/>
        <end position="421"/>
    </location>
</feature>
<reference evidence="3" key="2">
    <citation type="submission" date="2023-06" db="EMBL/GenBank/DDBJ databases">
        <authorList>
            <consortium name="Lawrence Berkeley National Laboratory"/>
            <person name="Haridas S."/>
            <person name="Hensen N."/>
            <person name="Bonometti L."/>
            <person name="Westerberg I."/>
            <person name="Brannstrom I.O."/>
            <person name="Guillou S."/>
            <person name="Cros-Aarteil S."/>
            <person name="Calhoun S."/>
            <person name="Kuo A."/>
            <person name="Mondo S."/>
            <person name="Pangilinan J."/>
            <person name="Riley R."/>
            <person name="Labutti K."/>
            <person name="Andreopoulos B."/>
            <person name="Lipzen A."/>
            <person name="Chen C."/>
            <person name="Yanf M."/>
            <person name="Daum C."/>
            <person name="Ng V."/>
            <person name="Clum A."/>
            <person name="Steindorff A."/>
            <person name="Ohm R."/>
            <person name="Martin F."/>
            <person name="Silar P."/>
            <person name="Natvig D."/>
            <person name="Lalanne C."/>
            <person name="Gautier V."/>
            <person name="Ament-Velasquez S.L."/>
            <person name="Kruys A."/>
            <person name="Hutchinson M.I."/>
            <person name="Powell A.J."/>
            <person name="Barry K."/>
            <person name="Miller A.N."/>
            <person name="Grigoriev I.V."/>
            <person name="Debuchy R."/>
            <person name="Gladieux P."/>
            <person name="Thoren M.H."/>
            <person name="Johannesson H."/>
        </authorList>
    </citation>
    <scope>NUCLEOTIDE SEQUENCE</scope>
    <source>
        <strain evidence="3">CBS 118394</strain>
    </source>
</reference>
<dbReference type="EMBL" id="JAUEDM010000002">
    <property type="protein sequence ID" value="KAK3326797.1"/>
    <property type="molecule type" value="Genomic_DNA"/>
</dbReference>
<dbReference type="PANTHER" id="PTHR33112">
    <property type="entry name" value="DOMAIN PROTEIN, PUTATIVE-RELATED"/>
    <property type="match status" value="1"/>
</dbReference>
<dbReference type="InterPro" id="IPR010730">
    <property type="entry name" value="HET"/>
</dbReference>
<dbReference type="SUPFAM" id="SSF56112">
    <property type="entry name" value="Protein kinase-like (PK-like)"/>
    <property type="match status" value="1"/>
</dbReference>
<dbReference type="InterPro" id="IPR011009">
    <property type="entry name" value="Kinase-like_dom_sf"/>
</dbReference>
<dbReference type="Proteomes" id="UP001283341">
    <property type="component" value="Unassembled WGS sequence"/>
</dbReference>
<dbReference type="PANTHER" id="PTHR33112:SF16">
    <property type="entry name" value="HETEROKARYON INCOMPATIBILITY DOMAIN-CONTAINING PROTEIN"/>
    <property type="match status" value="1"/>
</dbReference>
<organism evidence="3 4">
    <name type="scientific">Apodospora peruviana</name>
    <dbReference type="NCBI Taxonomy" id="516989"/>
    <lineage>
        <taxon>Eukaryota</taxon>
        <taxon>Fungi</taxon>
        <taxon>Dikarya</taxon>
        <taxon>Ascomycota</taxon>
        <taxon>Pezizomycotina</taxon>
        <taxon>Sordariomycetes</taxon>
        <taxon>Sordariomycetidae</taxon>
        <taxon>Sordariales</taxon>
        <taxon>Lasiosphaeriaceae</taxon>
        <taxon>Apodospora</taxon>
    </lineage>
</organism>
<dbReference type="Pfam" id="PF00069">
    <property type="entry name" value="Pkinase"/>
    <property type="match status" value="1"/>
</dbReference>
<proteinExistence type="predicted"/>
<gene>
    <name evidence="3" type="ORF">B0H66DRAFT_618071</name>
</gene>
<evidence type="ECO:0000256" key="1">
    <source>
        <dbReference type="SAM" id="MobiDB-lite"/>
    </source>
</evidence>
<dbReference type="Pfam" id="PF06985">
    <property type="entry name" value="HET"/>
    <property type="match status" value="1"/>
</dbReference>
<feature type="region of interest" description="Disordered" evidence="1">
    <location>
        <begin position="391"/>
        <end position="434"/>
    </location>
</feature>
<accession>A0AAE0IKH7</accession>
<comment type="caution">
    <text evidence="3">The sequence shown here is derived from an EMBL/GenBank/DDBJ whole genome shotgun (WGS) entry which is preliminary data.</text>
</comment>
<sequence length="1140" mass="127990">MFLICAYEASMRGDELQKAMWNFKQHGLSDDNLPIDRTVFKCLNGKSKKKTWSNTHISKILDNQWKYLVPVLSTTKATHRDLAPSCILPFTMKEQKDDISTSGTFSHVYKCEIHPDYLDNPGRPRLKNQSRNKMVTNWEAEAKTLDEMNQLGKKHIIRFLTAFHRTNKSAGDEDYCLMFEWADGGTLRTLWREYPRPELTPALVKAAVVQLHGLLDALSGAHYPATNGKPYQPDGKNYRHGDLKLENILWFKGQREGEGALGTLKVADWGLAKGHVINTEHRTNKTSAEFGTRRYEPPESETGEGFIVWLMYGPEGLRRFNDSLQTESHQVLPFYQVGTAPHNRRRTVARVHDVVVRWMKHMAKDSACQKGTTALGELLELVKTRLLVVKLPPGPKAPSRSMSEAHILDSGRRPRTPDRPNPDPTPSPSPISELGESVVPKIEVHEPAGQGSSPSPQRDEPTKPISAHWQHETTEPQRGTSDLVKDRMEEILRRCEADVSFCFKQQPNPCSDLLLSETQSRTEDNNGSVGESRAHILPSSTRGSTLSLAVPQKPRTDYGKTRLDDEWDIQADNEFAIKVFSAIEKSSNSRELAFPKTQPSQNLLDYLEGNKASCDLCGLFWRTYEHSGSATKHPNVLFKREGSLLKVNGTSAHTLSIFRSPKLKTQADDQVIRIGFPKLPSEASNESHFEVIRHWLHDCNENHPGCKLADTEPKELPTRVIDVGKTGDDVVYLKETTGPDVDDKGEWLALSHQWGQDRKLHFSTKVDNVDSHIRQGVKMNDLPATFRDAVVATRAMGFRYLWIDLLCIIQGPGGDTSQEVKRMEQVYSGASCVLASVRADNHYAGFLNPRRNSRDSVTLVAKGTDAPFYICETIDDFQGHVLRGPLNKRAWVLQEHALAHRTVFFAEEQTYFEYPNFPDSIKPASLGEKILRYQDLPMAIAGLENRLLSALGCRGEFGIFDDSHRKGLLRRSLLWCRGSDFDSLKPISFQVPSDKPPSWSWMAYEGGVDYIGNGGSFGSVDWEDVESPWSGTNGGVDEVGLVADAKEYDLTLAAAGDKRKIVFDCGEGERSGRTMCVVLGRQQQDLKRRRGRRDQSGLTHYVLIVRPMEGGKELYERVGAGYLPGRCIVPGGRSVRVTIH</sequence>
<dbReference type="SMART" id="SM00220">
    <property type="entry name" value="S_TKc"/>
    <property type="match status" value="1"/>
</dbReference>
<evidence type="ECO:0000313" key="4">
    <source>
        <dbReference type="Proteomes" id="UP001283341"/>
    </source>
</evidence>
<dbReference type="Gene3D" id="1.10.510.10">
    <property type="entry name" value="Transferase(Phosphotransferase) domain 1"/>
    <property type="match status" value="1"/>
</dbReference>
<feature type="region of interest" description="Disordered" evidence="1">
    <location>
        <begin position="446"/>
        <end position="483"/>
    </location>
</feature>
<feature type="domain" description="Protein kinase" evidence="2">
    <location>
        <begin position="94"/>
        <end position="409"/>
    </location>
</feature>
<evidence type="ECO:0000313" key="3">
    <source>
        <dbReference type="EMBL" id="KAK3326797.1"/>
    </source>
</evidence>
<dbReference type="InterPro" id="IPR000719">
    <property type="entry name" value="Prot_kinase_dom"/>
</dbReference>
<evidence type="ECO:0000259" key="2">
    <source>
        <dbReference type="PROSITE" id="PS50011"/>
    </source>
</evidence>
<name>A0AAE0IKH7_9PEZI</name>
<dbReference type="GO" id="GO:0005524">
    <property type="term" value="F:ATP binding"/>
    <property type="evidence" value="ECO:0007669"/>
    <property type="project" value="InterPro"/>
</dbReference>
<dbReference type="AlphaFoldDB" id="A0AAE0IKH7"/>
<dbReference type="PROSITE" id="PS50011">
    <property type="entry name" value="PROTEIN_KINASE_DOM"/>
    <property type="match status" value="1"/>
</dbReference>
<protein>
    <submittedName>
        <fullName evidence="3">Heterokaryon incompatibility protein-domain-containing protein</fullName>
    </submittedName>
</protein>
<dbReference type="GO" id="GO:0004672">
    <property type="term" value="F:protein kinase activity"/>
    <property type="evidence" value="ECO:0007669"/>
    <property type="project" value="InterPro"/>
</dbReference>
<reference evidence="3" key="1">
    <citation type="journal article" date="2023" name="Mol. Phylogenet. Evol.">
        <title>Genome-scale phylogeny and comparative genomics of the fungal order Sordariales.</title>
        <authorList>
            <person name="Hensen N."/>
            <person name="Bonometti L."/>
            <person name="Westerberg I."/>
            <person name="Brannstrom I.O."/>
            <person name="Guillou S."/>
            <person name="Cros-Aarteil S."/>
            <person name="Calhoun S."/>
            <person name="Haridas S."/>
            <person name="Kuo A."/>
            <person name="Mondo S."/>
            <person name="Pangilinan J."/>
            <person name="Riley R."/>
            <person name="LaButti K."/>
            <person name="Andreopoulos B."/>
            <person name="Lipzen A."/>
            <person name="Chen C."/>
            <person name="Yan M."/>
            <person name="Daum C."/>
            <person name="Ng V."/>
            <person name="Clum A."/>
            <person name="Steindorff A."/>
            <person name="Ohm R.A."/>
            <person name="Martin F."/>
            <person name="Silar P."/>
            <person name="Natvig D.O."/>
            <person name="Lalanne C."/>
            <person name="Gautier V."/>
            <person name="Ament-Velasquez S.L."/>
            <person name="Kruys A."/>
            <person name="Hutchinson M.I."/>
            <person name="Powell A.J."/>
            <person name="Barry K."/>
            <person name="Miller A.N."/>
            <person name="Grigoriev I.V."/>
            <person name="Debuchy R."/>
            <person name="Gladieux P."/>
            <person name="Hiltunen Thoren M."/>
            <person name="Johannesson H."/>
        </authorList>
    </citation>
    <scope>NUCLEOTIDE SEQUENCE</scope>
    <source>
        <strain evidence="3">CBS 118394</strain>
    </source>
</reference>
<keyword evidence="4" id="KW-1185">Reference proteome</keyword>